<feature type="region of interest" description="Disordered" evidence="1">
    <location>
        <begin position="530"/>
        <end position="555"/>
    </location>
</feature>
<comment type="caution">
    <text evidence="2">The sequence shown here is derived from an EMBL/GenBank/DDBJ whole genome shotgun (WGS) entry which is preliminary data.</text>
</comment>
<accession>A0A164QIN2</accession>
<sequence length="578" mass="65626">MFYIFSNNPMLNVVDAFLQLYCVTDFLFVKLKTKDGPSVCIVSERWIQPGNNYVLLYLTKHTPVKTEKAVREHEEPNDKFVEFEYLTRKICDSWAVARTLLRKAVEKYDINTETDSARTSKRKRTPKIPYSPNQSSADGEDSDDKTDSAQGEKQKRKISNQAKKLKLTARSQKPKKDECRDLSPLRDFDDLSNSENGEETDVPLKKQTNKVQSTTTHSDQSRINFISTYCKKNNTLGETSNKTPKPSAKDKDRCSTLAGSKIAHGLTKTDTSTLKKSSNSKRTLQSLPKESDRGNTQPVSKIAHDSKKVATLTQGGSNSAKPKNAVPHETQQVYFKEVLAYKETGTKSTRDKDKTSSSVCSNALVLRDSNNTKPGERLKSSMSNWPVMDFQSKPAATSQVKERFSENAQLAEGSKATSLSKVETFIIQHLTGISKKNEQRFDSIDVKLDLILEQLLNGVRSVSLEEANVHIPVDSYEEWIDLEKVLANRDTAIALLRYAHIQFMLKRTKNQIESHSKQWIWQSNKRHSRECQKAGDLNSNDSVMTRKRKQDEDDYEKKTNQVTMKMKQVYSTMNFGID</sequence>
<dbReference type="Proteomes" id="UP000076858">
    <property type="component" value="Unassembled WGS sequence"/>
</dbReference>
<organism evidence="2 3">
    <name type="scientific">Daphnia magna</name>
    <dbReference type="NCBI Taxonomy" id="35525"/>
    <lineage>
        <taxon>Eukaryota</taxon>
        <taxon>Metazoa</taxon>
        <taxon>Ecdysozoa</taxon>
        <taxon>Arthropoda</taxon>
        <taxon>Crustacea</taxon>
        <taxon>Branchiopoda</taxon>
        <taxon>Diplostraca</taxon>
        <taxon>Cladocera</taxon>
        <taxon>Anomopoda</taxon>
        <taxon>Daphniidae</taxon>
        <taxon>Daphnia</taxon>
    </lineage>
</organism>
<feature type="compositionally biased region" description="Polar residues" evidence="1">
    <location>
        <begin position="311"/>
        <end position="321"/>
    </location>
</feature>
<feature type="compositionally biased region" description="Basic residues" evidence="1">
    <location>
        <begin position="154"/>
        <end position="167"/>
    </location>
</feature>
<gene>
    <name evidence="2" type="ORF">APZ42_028411</name>
</gene>
<dbReference type="EMBL" id="LRGB01002387">
    <property type="protein sequence ID" value="KZS07788.1"/>
    <property type="molecule type" value="Genomic_DNA"/>
</dbReference>
<feature type="compositionally biased region" description="Polar residues" evidence="1">
    <location>
        <begin position="209"/>
        <end position="219"/>
    </location>
</feature>
<dbReference type="AlphaFoldDB" id="A0A164QIN2"/>
<evidence type="ECO:0000313" key="3">
    <source>
        <dbReference type="Proteomes" id="UP000076858"/>
    </source>
</evidence>
<proteinExistence type="predicted"/>
<evidence type="ECO:0000313" key="2">
    <source>
        <dbReference type="EMBL" id="KZS07788.1"/>
    </source>
</evidence>
<reference evidence="2 3" key="1">
    <citation type="submission" date="2016-03" db="EMBL/GenBank/DDBJ databases">
        <title>EvidentialGene: Evidence-directed Construction of Genes on Genomes.</title>
        <authorList>
            <person name="Gilbert D.G."/>
            <person name="Choi J.-H."/>
            <person name="Mockaitis K."/>
            <person name="Colbourne J."/>
            <person name="Pfrender M."/>
        </authorList>
    </citation>
    <scope>NUCLEOTIDE SEQUENCE [LARGE SCALE GENOMIC DNA]</scope>
    <source>
        <strain evidence="2 3">Xinb3</strain>
        <tissue evidence="2">Complete organism</tissue>
    </source>
</reference>
<name>A0A164QIN2_9CRUS</name>
<feature type="compositionally biased region" description="Low complexity" evidence="1">
    <location>
        <begin position="266"/>
        <end position="284"/>
    </location>
</feature>
<feature type="region of interest" description="Disordered" evidence="1">
    <location>
        <begin position="113"/>
        <end position="219"/>
    </location>
</feature>
<keyword evidence="3" id="KW-1185">Reference proteome</keyword>
<protein>
    <submittedName>
        <fullName evidence="2">Uncharacterized protein</fullName>
    </submittedName>
</protein>
<evidence type="ECO:0000256" key="1">
    <source>
        <dbReference type="SAM" id="MobiDB-lite"/>
    </source>
</evidence>
<feature type="compositionally biased region" description="Acidic residues" evidence="1">
    <location>
        <begin position="190"/>
        <end position="201"/>
    </location>
</feature>
<feature type="compositionally biased region" description="Polar residues" evidence="1">
    <location>
        <begin position="233"/>
        <end position="244"/>
    </location>
</feature>
<feature type="region of interest" description="Disordered" evidence="1">
    <location>
        <begin position="233"/>
        <end position="326"/>
    </location>
</feature>
<feature type="compositionally biased region" description="Basic and acidic residues" evidence="1">
    <location>
        <begin position="174"/>
        <end position="189"/>
    </location>
</feature>